<evidence type="ECO:0000313" key="3">
    <source>
        <dbReference type="Proteomes" id="UP000242444"/>
    </source>
</evidence>
<dbReference type="InParanoid" id="A0A263CY08"/>
<dbReference type="OrthoDB" id="3623011at2"/>
<keyword evidence="1" id="KW-0812">Transmembrane</keyword>
<keyword evidence="1" id="KW-1133">Transmembrane helix</keyword>
<evidence type="ECO:0000313" key="2">
    <source>
        <dbReference type="EMBL" id="OZM71034.1"/>
    </source>
</evidence>
<keyword evidence="3" id="KW-1185">Reference proteome</keyword>
<reference evidence="2 3" key="1">
    <citation type="submission" date="2017-07" db="EMBL/GenBank/DDBJ databases">
        <title>Amycolatopsis antarcticus sp. nov., isolated from the surface of an Antarcticus brown macroalga.</title>
        <authorList>
            <person name="Wang J."/>
            <person name="Leiva S."/>
            <person name="Huang J."/>
            <person name="Huang Y."/>
        </authorList>
    </citation>
    <scope>NUCLEOTIDE SEQUENCE [LARGE SCALE GENOMIC DNA]</scope>
    <source>
        <strain evidence="2 3">AU-G6</strain>
    </source>
</reference>
<evidence type="ECO:0000256" key="1">
    <source>
        <dbReference type="SAM" id="Phobius"/>
    </source>
</evidence>
<organism evidence="2 3">
    <name type="scientific">Amycolatopsis antarctica</name>
    <dbReference type="NCBI Taxonomy" id="1854586"/>
    <lineage>
        <taxon>Bacteria</taxon>
        <taxon>Bacillati</taxon>
        <taxon>Actinomycetota</taxon>
        <taxon>Actinomycetes</taxon>
        <taxon>Pseudonocardiales</taxon>
        <taxon>Pseudonocardiaceae</taxon>
        <taxon>Amycolatopsis</taxon>
    </lineage>
</organism>
<dbReference type="EMBL" id="NKYE01000016">
    <property type="protein sequence ID" value="OZM71034.1"/>
    <property type="molecule type" value="Genomic_DNA"/>
</dbReference>
<feature type="transmembrane region" description="Helical" evidence="1">
    <location>
        <begin position="72"/>
        <end position="90"/>
    </location>
</feature>
<feature type="transmembrane region" description="Helical" evidence="1">
    <location>
        <begin position="96"/>
        <end position="117"/>
    </location>
</feature>
<gene>
    <name evidence="2" type="ORF">CFN78_22730</name>
</gene>
<keyword evidence="1" id="KW-0472">Membrane</keyword>
<proteinExistence type="predicted"/>
<accession>A0A263CY08</accession>
<dbReference type="AlphaFoldDB" id="A0A263CY08"/>
<sequence length="137" mass="14607">MLRVVLGFSLLTTTLHYAHNVAAVDQYPQMEGLSLGLTQVLVAIGWILSTTAGIAGYRAYVRARYWPARGLLMAHSLAGLASLGHFLVGVPQIPAFWFATIYTDTLAAVAMWVFVVWSAVMLGDGSRAGGAGISPAR</sequence>
<protein>
    <submittedName>
        <fullName evidence="2">Uncharacterized protein</fullName>
    </submittedName>
</protein>
<name>A0A263CY08_9PSEU</name>
<feature type="transmembrane region" description="Helical" evidence="1">
    <location>
        <begin position="39"/>
        <end position="60"/>
    </location>
</feature>
<dbReference type="Proteomes" id="UP000242444">
    <property type="component" value="Unassembled WGS sequence"/>
</dbReference>
<comment type="caution">
    <text evidence="2">The sequence shown here is derived from an EMBL/GenBank/DDBJ whole genome shotgun (WGS) entry which is preliminary data.</text>
</comment>